<dbReference type="Proteomes" id="UP001552299">
    <property type="component" value="Unassembled WGS sequence"/>
</dbReference>
<reference evidence="1 2" key="1">
    <citation type="journal article" date="2024" name="Plant Biotechnol. J.">
        <title>Dendrobium thyrsiflorum genome and its molecular insights into genes involved in important horticultural traits.</title>
        <authorList>
            <person name="Chen B."/>
            <person name="Wang J.Y."/>
            <person name="Zheng P.J."/>
            <person name="Li K.L."/>
            <person name="Liang Y.M."/>
            <person name="Chen X.F."/>
            <person name="Zhang C."/>
            <person name="Zhao X."/>
            <person name="He X."/>
            <person name="Zhang G.Q."/>
            <person name="Liu Z.J."/>
            <person name="Xu Q."/>
        </authorList>
    </citation>
    <scope>NUCLEOTIDE SEQUENCE [LARGE SCALE GENOMIC DNA]</scope>
    <source>
        <strain evidence="1">GZMU011</strain>
    </source>
</reference>
<evidence type="ECO:0000313" key="1">
    <source>
        <dbReference type="EMBL" id="KAL0915963.1"/>
    </source>
</evidence>
<protein>
    <submittedName>
        <fullName evidence="1">Uncharacterized protein</fullName>
    </submittedName>
</protein>
<organism evidence="1 2">
    <name type="scientific">Dendrobium thyrsiflorum</name>
    <name type="common">Pinecone-like raceme dendrobium</name>
    <name type="synonym">Orchid</name>
    <dbReference type="NCBI Taxonomy" id="117978"/>
    <lineage>
        <taxon>Eukaryota</taxon>
        <taxon>Viridiplantae</taxon>
        <taxon>Streptophyta</taxon>
        <taxon>Embryophyta</taxon>
        <taxon>Tracheophyta</taxon>
        <taxon>Spermatophyta</taxon>
        <taxon>Magnoliopsida</taxon>
        <taxon>Liliopsida</taxon>
        <taxon>Asparagales</taxon>
        <taxon>Orchidaceae</taxon>
        <taxon>Epidendroideae</taxon>
        <taxon>Malaxideae</taxon>
        <taxon>Dendrobiinae</taxon>
        <taxon>Dendrobium</taxon>
    </lineage>
</organism>
<evidence type="ECO:0000313" key="2">
    <source>
        <dbReference type="Proteomes" id="UP001552299"/>
    </source>
</evidence>
<name>A0ABD0USV5_DENTH</name>
<proteinExistence type="predicted"/>
<keyword evidence="2" id="KW-1185">Reference proteome</keyword>
<dbReference type="EMBL" id="JANQDX010000011">
    <property type="protein sequence ID" value="KAL0915963.1"/>
    <property type="molecule type" value="Genomic_DNA"/>
</dbReference>
<dbReference type="AlphaFoldDB" id="A0ABD0USV5"/>
<comment type="caution">
    <text evidence="1">The sequence shown here is derived from an EMBL/GenBank/DDBJ whole genome shotgun (WGS) entry which is preliminary data.</text>
</comment>
<accession>A0ABD0USV5</accession>
<sequence>MHLRELTIIAKFSRFNFEDVVRPDKFLEKENSQIFQLKIRKIESLVEDAEDLCTFPPSPTCGKFDPMCMEIEACKKKALEA</sequence>
<gene>
    <name evidence="1" type="ORF">M5K25_013436</name>
</gene>